<evidence type="ECO:0000259" key="7">
    <source>
        <dbReference type="Pfam" id="PF24986"/>
    </source>
</evidence>
<comment type="function">
    <text evidence="5">An accessory protein needed during the final step in the assembly of 30S ribosomal subunit, possibly for assembly of the head region. Essential for efficient processing of 16S rRNA. May be needed both before and after RbfA during the maturation of 16S rRNA. It has affinity for free ribosomal 30S subunits but not for 70S ribosomes.</text>
</comment>
<evidence type="ECO:0000313" key="9">
    <source>
        <dbReference type="Proteomes" id="UP000438120"/>
    </source>
</evidence>
<evidence type="ECO:0000259" key="6">
    <source>
        <dbReference type="Pfam" id="PF01782"/>
    </source>
</evidence>
<sequence>MNYYNVGKIVGTHGLKGEVKVVAVTDFPEDRFRPGSRLYVGSERREVTVQSGRPFKQFWLVVFDQVSDIDQAEQLKGQEIVIAEADQGELPDGVYYYKDLLGLEVVDDETGEKIGKLTDIQAPGANDIWEVTDLEGKSFWIPYIDDVVKQVDLASGQVRVVLMEGLR</sequence>
<evidence type="ECO:0000256" key="1">
    <source>
        <dbReference type="ARBA" id="ARBA00022490"/>
    </source>
</evidence>
<organism evidence="8 9">
    <name type="scientific">Lactobacillus porci</name>
    <dbReference type="NCBI Taxonomy" id="2012477"/>
    <lineage>
        <taxon>Bacteria</taxon>
        <taxon>Bacillati</taxon>
        <taxon>Bacillota</taxon>
        <taxon>Bacilli</taxon>
        <taxon>Lactobacillales</taxon>
        <taxon>Lactobacillaceae</taxon>
        <taxon>Lactobacillus</taxon>
    </lineage>
</organism>
<keyword evidence="3 5" id="KW-0698">rRNA processing</keyword>
<comment type="subunit">
    <text evidence="5">Binds ribosomal protein uS19.</text>
</comment>
<dbReference type="InterPro" id="IPR002676">
    <property type="entry name" value="RimM_N"/>
</dbReference>
<dbReference type="InterPro" id="IPR036976">
    <property type="entry name" value="RimM_N_sf"/>
</dbReference>
<dbReference type="InterPro" id="IPR011961">
    <property type="entry name" value="RimM"/>
</dbReference>
<keyword evidence="9" id="KW-1185">Reference proteome</keyword>
<keyword evidence="2 5" id="KW-0690">Ribosome biogenesis</keyword>
<evidence type="ECO:0000256" key="2">
    <source>
        <dbReference type="ARBA" id="ARBA00022517"/>
    </source>
</evidence>
<comment type="subcellular location">
    <subcellularLocation>
        <location evidence="5">Cytoplasm</location>
    </subcellularLocation>
</comment>
<feature type="domain" description="RimM N-terminal" evidence="6">
    <location>
        <begin position="6"/>
        <end position="85"/>
    </location>
</feature>
<proteinExistence type="inferred from homology"/>
<feature type="domain" description="Ribosome maturation factor RimM PRC barrel" evidence="7">
    <location>
        <begin position="98"/>
        <end position="166"/>
    </location>
</feature>
<evidence type="ECO:0000256" key="5">
    <source>
        <dbReference type="HAMAP-Rule" id="MF_00014"/>
    </source>
</evidence>
<dbReference type="GO" id="GO:0043022">
    <property type="term" value="F:ribosome binding"/>
    <property type="evidence" value="ECO:0007669"/>
    <property type="project" value="InterPro"/>
</dbReference>
<dbReference type="InterPro" id="IPR011033">
    <property type="entry name" value="PRC_barrel-like_sf"/>
</dbReference>
<gene>
    <name evidence="5 8" type="primary">rimM</name>
    <name evidence="8" type="ORF">FYJ62_01910</name>
</gene>
<dbReference type="EMBL" id="VUMX01000003">
    <property type="protein sequence ID" value="MST86436.1"/>
    <property type="molecule type" value="Genomic_DNA"/>
</dbReference>
<dbReference type="GO" id="GO:0005737">
    <property type="term" value="C:cytoplasm"/>
    <property type="evidence" value="ECO:0007669"/>
    <property type="project" value="UniProtKB-SubCell"/>
</dbReference>
<dbReference type="Gene3D" id="2.30.30.240">
    <property type="entry name" value="PRC-barrel domain"/>
    <property type="match status" value="1"/>
</dbReference>
<comment type="caution">
    <text evidence="8">The sequence shown here is derived from an EMBL/GenBank/DDBJ whole genome shotgun (WGS) entry which is preliminary data.</text>
</comment>
<dbReference type="SUPFAM" id="SSF50346">
    <property type="entry name" value="PRC-barrel domain"/>
    <property type="match status" value="1"/>
</dbReference>
<keyword evidence="1 5" id="KW-0963">Cytoplasm</keyword>
<dbReference type="InterPro" id="IPR056792">
    <property type="entry name" value="PRC_RimM"/>
</dbReference>
<dbReference type="PANTHER" id="PTHR33692">
    <property type="entry name" value="RIBOSOME MATURATION FACTOR RIMM"/>
    <property type="match status" value="1"/>
</dbReference>
<evidence type="ECO:0000313" key="8">
    <source>
        <dbReference type="EMBL" id="MST86436.1"/>
    </source>
</evidence>
<keyword evidence="4 5" id="KW-0143">Chaperone</keyword>
<dbReference type="HAMAP" id="MF_00014">
    <property type="entry name" value="Ribosome_mat_RimM"/>
    <property type="match status" value="1"/>
</dbReference>
<dbReference type="GO" id="GO:0042274">
    <property type="term" value="P:ribosomal small subunit biogenesis"/>
    <property type="evidence" value="ECO:0007669"/>
    <property type="project" value="UniProtKB-UniRule"/>
</dbReference>
<reference evidence="8 9" key="1">
    <citation type="submission" date="2019-08" db="EMBL/GenBank/DDBJ databases">
        <title>In-depth cultivation of the pig gut microbiome towards novel bacterial diversity and tailored functional studies.</title>
        <authorList>
            <person name="Wylensek D."/>
            <person name="Hitch T.C.A."/>
            <person name="Clavel T."/>
        </authorList>
    </citation>
    <scope>NUCLEOTIDE SEQUENCE [LARGE SCALE GENOMIC DNA]</scope>
    <source>
        <strain evidence="8 9">Bifido-178-WT-2B</strain>
    </source>
</reference>
<dbReference type="Gene3D" id="2.40.30.60">
    <property type="entry name" value="RimM"/>
    <property type="match status" value="1"/>
</dbReference>
<dbReference type="GO" id="GO:0006364">
    <property type="term" value="P:rRNA processing"/>
    <property type="evidence" value="ECO:0007669"/>
    <property type="project" value="UniProtKB-UniRule"/>
</dbReference>
<dbReference type="PANTHER" id="PTHR33692:SF1">
    <property type="entry name" value="RIBOSOME MATURATION FACTOR RIMM"/>
    <property type="match status" value="1"/>
</dbReference>
<dbReference type="GO" id="GO:0005840">
    <property type="term" value="C:ribosome"/>
    <property type="evidence" value="ECO:0007669"/>
    <property type="project" value="InterPro"/>
</dbReference>
<dbReference type="OrthoDB" id="9810331at2"/>
<dbReference type="RefSeq" id="WP_154547206.1">
    <property type="nucleotide sequence ID" value="NZ_VUMX01000003.1"/>
</dbReference>
<evidence type="ECO:0000256" key="3">
    <source>
        <dbReference type="ARBA" id="ARBA00022552"/>
    </source>
</evidence>
<accession>A0A6A8MB84</accession>
<name>A0A6A8MB84_9LACO</name>
<evidence type="ECO:0000256" key="4">
    <source>
        <dbReference type="ARBA" id="ARBA00023186"/>
    </source>
</evidence>
<dbReference type="InterPro" id="IPR009000">
    <property type="entry name" value="Transl_B-barrel_sf"/>
</dbReference>
<dbReference type="Pfam" id="PF24986">
    <property type="entry name" value="PRC_RimM"/>
    <property type="match status" value="1"/>
</dbReference>
<dbReference type="SUPFAM" id="SSF50447">
    <property type="entry name" value="Translation proteins"/>
    <property type="match status" value="1"/>
</dbReference>
<dbReference type="NCBIfam" id="TIGR02273">
    <property type="entry name" value="16S_RimM"/>
    <property type="match status" value="1"/>
</dbReference>
<dbReference type="AlphaFoldDB" id="A0A6A8MB84"/>
<comment type="similarity">
    <text evidence="5">Belongs to the RimM family.</text>
</comment>
<comment type="domain">
    <text evidence="5">The PRC barrel domain binds ribosomal protein uS19.</text>
</comment>
<dbReference type="Proteomes" id="UP000438120">
    <property type="component" value="Unassembled WGS sequence"/>
</dbReference>
<dbReference type="Pfam" id="PF01782">
    <property type="entry name" value="RimM"/>
    <property type="match status" value="1"/>
</dbReference>
<protein>
    <recommendedName>
        <fullName evidence="5">Ribosome maturation factor RimM</fullName>
    </recommendedName>
</protein>